<dbReference type="PRINTS" id="PR00079">
    <property type="entry name" value="G6PDHDRGNASE"/>
</dbReference>
<evidence type="ECO:0000259" key="7">
    <source>
        <dbReference type="Pfam" id="PF00479"/>
    </source>
</evidence>
<dbReference type="EC" id="1.1.1.49" evidence="6"/>
<keyword evidence="4 6" id="KW-0560">Oxidoreductase</keyword>
<evidence type="ECO:0000256" key="5">
    <source>
        <dbReference type="ARBA" id="ARBA00023277"/>
    </source>
</evidence>
<dbReference type="SUPFAM" id="SSF55347">
    <property type="entry name" value="Glyceraldehyde-3-phosphate dehydrogenase-like, C-terminal domain"/>
    <property type="match status" value="1"/>
</dbReference>
<dbReference type="HAMAP" id="MF_00966">
    <property type="entry name" value="G6PD"/>
    <property type="match status" value="1"/>
</dbReference>
<dbReference type="InterPro" id="IPR022674">
    <property type="entry name" value="G6P_DH_NAD-bd"/>
</dbReference>
<reference evidence="10" key="1">
    <citation type="journal article" date="2019" name="Nat. Commun.">
        <title>Expansion of phycobilisome linker gene families in mesophilic red algae.</title>
        <authorList>
            <person name="Lee J."/>
            <person name="Kim D."/>
            <person name="Bhattacharya D."/>
            <person name="Yoon H.S."/>
        </authorList>
    </citation>
    <scope>NUCLEOTIDE SEQUENCE [LARGE SCALE GENOMIC DNA]</scope>
    <source>
        <strain evidence="10">CCMP 1328</strain>
    </source>
</reference>
<dbReference type="OMA" id="PDEGIQM"/>
<comment type="caution">
    <text evidence="9">The sequence shown here is derived from an EMBL/GenBank/DDBJ whole genome shotgun (WGS) entry which is preliminary data.</text>
</comment>
<keyword evidence="10" id="KW-1185">Reference proteome</keyword>
<evidence type="ECO:0000256" key="1">
    <source>
        <dbReference type="ARBA" id="ARBA00009975"/>
    </source>
</evidence>
<dbReference type="PANTHER" id="PTHR23429:SF13">
    <property type="entry name" value="GLUCOSE-6-PHOSPHATE 1-DEHYDROGENASE 1, CHLOROPLASTIC"/>
    <property type="match status" value="1"/>
</dbReference>
<name>A0A5J4YY36_PORPP</name>
<dbReference type="FunFam" id="3.30.360.10:FF:000018">
    <property type="entry name" value="Glucose-6-phosphate 1-dehydrogenase"/>
    <property type="match status" value="1"/>
</dbReference>
<comment type="catalytic activity">
    <reaction evidence="6">
        <text>D-glucose 6-phosphate + NADP(+) = 6-phospho-D-glucono-1,5-lactone + NADPH + H(+)</text>
        <dbReference type="Rhea" id="RHEA:15841"/>
        <dbReference type="ChEBI" id="CHEBI:15378"/>
        <dbReference type="ChEBI" id="CHEBI:57783"/>
        <dbReference type="ChEBI" id="CHEBI:57955"/>
        <dbReference type="ChEBI" id="CHEBI:58349"/>
        <dbReference type="ChEBI" id="CHEBI:61548"/>
        <dbReference type="EC" id="1.1.1.49"/>
    </reaction>
</comment>
<keyword evidence="5 6" id="KW-0119">Carbohydrate metabolism</keyword>
<evidence type="ECO:0000256" key="3">
    <source>
        <dbReference type="ARBA" id="ARBA00022857"/>
    </source>
</evidence>
<dbReference type="Gene3D" id="3.40.50.720">
    <property type="entry name" value="NAD(P)-binding Rossmann-like Domain"/>
    <property type="match status" value="1"/>
</dbReference>
<gene>
    <name evidence="9" type="ORF">FVE85_1947</name>
</gene>
<protein>
    <recommendedName>
        <fullName evidence="6">Glucose-6-phosphate 1-dehydrogenase</fullName>
        <ecNumber evidence="6">1.1.1.49</ecNumber>
    </recommendedName>
</protein>
<dbReference type="InterPro" id="IPR036291">
    <property type="entry name" value="NAD(P)-bd_dom_sf"/>
</dbReference>
<dbReference type="NCBIfam" id="TIGR00871">
    <property type="entry name" value="zwf"/>
    <property type="match status" value="1"/>
</dbReference>
<comment type="function">
    <text evidence="6">Catalyzes the rate-limiting step of the oxidative pentose-phosphate pathway, which represents a route for the dissimilation of carbohydrates besides glycolysis.</text>
</comment>
<dbReference type="GO" id="GO:0009051">
    <property type="term" value="P:pentose-phosphate shunt, oxidative branch"/>
    <property type="evidence" value="ECO:0007669"/>
    <property type="project" value="TreeGrafter"/>
</dbReference>
<accession>A0A5J4YY36</accession>
<evidence type="ECO:0000259" key="8">
    <source>
        <dbReference type="Pfam" id="PF02781"/>
    </source>
</evidence>
<organism evidence="9 10">
    <name type="scientific">Porphyridium purpureum</name>
    <name type="common">Red alga</name>
    <name type="synonym">Porphyridium cruentum</name>
    <dbReference type="NCBI Taxonomy" id="35688"/>
    <lineage>
        <taxon>Eukaryota</taxon>
        <taxon>Rhodophyta</taxon>
        <taxon>Bangiophyceae</taxon>
        <taxon>Porphyridiales</taxon>
        <taxon>Porphyridiaceae</taxon>
        <taxon>Porphyridium</taxon>
    </lineage>
</organism>
<dbReference type="SUPFAM" id="SSF51735">
    <property type="entry name" value="NAD(P)-binding Rossmann-fold domains"/>
    <property type="match status" value="1"/>
</dbReference>
<comment type="pathway">
    <text evidence="6">Carbohydrate degradation; pentose phosphate pathway; D-ribulose 5-phosphate from D-glucose 6-phosphate (oxidative stage): step 1/3.</text>
</comment>
<dbReference type="GO" id="GO:0004345">
    <property type="term" value="F:glucose-6-phosphate dehydrogenase activity"/>
    <property type="evidence" value="ECO:0007669"/>
    <property type="project" value="UniProtKB-EC"/>
</dbReference>
<feature type="domain" description="Glucose-6-phosphate dehydrogenase C-terminal" evidence="8">
    <location>
        <begin position="314"/>
        <end position="604"/>
    </location>
</feature>
<evidence type="ECO:0000256" key="2">
    <source>
        <dbReference type="ARBA" id="ARBA00022526"/>
    </source>
</evidence>
<dbReference type="PANTHER" id="PTHR23429">
    <property type="entry name" value="GLUCOSE-6-PHOSPHATE 1-DEHYDROGENASE G6PD"/>
    <property type="match status" value="1"/>
</dbReference>
<dbReference type="InterPro" id="IPR001282">
    <property type="entry name" value="G6P_DH"/>
</dbReference>
<dbReference type="AlphaFoldDB" id="A0A5J4YY36"/>
<dbReference type="Gene3D" id="3.30.360.10">
    <property type="entry name" value="Dihydrodipicolinate Reductase, domain 2"/>
    <property type="match status" value="1"/>
</dbReference>
<dbReference type="Pfam" id="PF02781">
    <property type="entry name" value="G6PD_C"/>
    <property type="match status" value="1"/>
</dbReference>
<proteinExistence type="inferred from homology"/>
<dbReference type="PROSITE" id="PS00069">
    <property type="entry name" value="G6P_DEHYDROGENASE"/>
    <property type="match status" value="1"/>
</dbReference>
<dbReference type="GO" id="GO:0050661">
    <property type="term" value="F:NADP binding"/>
    <property type="evidence" value="ECO:0007669"/>
    <property type="project" value="InterPro"/>
</dbReference>
<comment type="similarity">
    <text evidence="1 6">Belongs to the glucose-6-phosphate dehydrogenase family.</text>
</comment>
<feature type="domain" description="Glucose-6-phosphate dehydrogenase NAD-binding" evidence="7">
    <location>
        <begin position="132"/>
        <end position="312"/>
    </location>
</feature>
<evidence type="ECO:0000256" key="4">
    <source>
        <dbReference type="ARBA" id="ARBA00023002"/>
    </source>
</evidence>
<dbReference type="UniPathway" id="UPA00115">
    <property type="reaction ID" value="UER00408"/>
</dbReference>
<dbReference type="Proteomes" id="UP000324585">
    <property type="component" value="Unassembled WGS sequence"/>
</dbReference>
<dbReference type="InterPro" id="IPR022675">
    <property type="entry name" value="G6P_DH_C"/>
</dbReference>
<dbReference type="OrthoDB" id="60984at2759"/>
<dbReference type="InterPro" id="IPR019796">
    <property type="entry name" value="G6P_DH_AS"/>
</dbReference>
<sequence length="607" mass="68014">MTEYKHGRLGQKNAAGCGRGVCRIRVCRGRDVDGGWSSDTKMTGSAFVGSAGPATSSPVSGRTQKERALMNNRAVTAAVRKASHAVRMDARNAPAPGASAMLSGLQLDTQKSLMDSVHKRTDDCRKEPISIVVLGASGDLAKKKTFPALFSLFYHDLLPDDFQIVGYARRDMSDDEFRELILGSLTCRVLDGRKCSEKMDQFLPRCRYHKGSYASEEDMASLDKLTADFEEQRGVSNRLFYLAVPPSVFEDACHSIHRAARGAKGWTRVIVEKPFGRDLASYVHLQASLSSSFSEEEVYRIDHYLGKELVQNLMTLRFANSIFEPLWNHHHIESVQISFKEPFGVEGRAGYFNDFGIVRDIMQNHLLQALALLAMETPVSLSGEDIRNEKVKVLRQVKPLTIDDFVLGQYKAANGKPGYFDDDGVPKNSTTPTFASCVFHIPNRRWEGVPFLMRAGKALDERKAEIVIQFKPAPGDIFNVPESMKSNCLVIRVQPDEAIYMKIISKAPGLTSRLEQARLNLFYREAWEESKDIPDAYERLILDAIQGEKSLFIRDDELRVAWQIFDTALKQMEGDRAPKPAAYNYGSAGPIEAERQAFKLGLQWIHD</sequence>
<dbReference type="Pfam" id="PF00479">
    <property type="entry name" value="G6PD_N"/>
    <property type="match status" value="1"/>
</dbReference>
<keyword evidence="3 6" id="KW-0521">NADP</keyword>
<evidence type="ECO:0000313" key="9">
    <source>
        <dbReference type="EMBL" id="KAA8495792.1"/>
    </source>
</evidence>
<evidence type="ECO:0000256" key="6">
    <source>
        <dbReference type="RuleBase" id="RU362120"/>
    </source>
</evidence>
<keyword evidence="2 6" id="KW-0313">Glucose metabolism</keyword>
<evidence type="ECO:0000313" key="10">
    <source>
        <dbReference type="Proteomes" id="UP000324585"/>
    </source>
</evidence>
<dbReference type="EMBL" id="VRMN01000003">
    <property type="protein sequence ID" value="KAA8495792.1"/>
    <property type="molecule type" value="Genomic_DNA"/>
</dbReference>
<dbReference type="GO" id="GO:0006006">
    <property type="term" value="P:glucose metabolic process"/>
    <property type="evidence" value="ECO:0007669"/>
    <property type="project" value="UniProtKB-KW"/>
</dbReference>